<name>H5SJD2_9DELT</name>
<dbReference type="InterPro" id="IPR009305">
    <property type="entry name" value="Mpo1-like"/>
</dbReference>
<evidence type="ECO:0000313" key="3">
    <source>
        <dbReference type="EMBL" id="BAL56268.1"/>
    </source>
</evidence>
<keyword evidence="2" id="KW-1133">Transmembrane helix</keyword>
<accession>H5SJD2</accession>
<keyword evidence="2" id="KW-0812">Transmembrane</keyword>
<feature type="compositionally biased region" description="Polar residues" evidence="1">
    <location>
        <begin position="114"/>
        <end position="133"/>
    </location>
</feature>
<protein>
    <submittedName>
        <fullName evidence="3">Hypothetical conserved protein</fullName>
    </submittedName>
</protein>
<feature type="transmembrane region" description="Helical" evidence="2">
    <location>
        <begin position="26"/>
        <end position="43"/>
    </location>
</feature>
<dbReference type="EMBL" id="AP011742">
    <property type="protein sequence ID" value="BAL56268.1"/>
    <property type="molecule type" value="Genomic_DNA"/>
</dbReference>
<feature type="transmembrane region" description="Helical" evidence="2">
    <location>
        <begin position="50"/>
        <end position="69"/>
    </location>
</feature>
<gene>
    <name evidence="3" type="ORF">HGMM_F36A01C03</name>
</gene>
<dbReference type="PANTHER" id="PTHR34205:SF2">
    <property type="entry name" value="DUF962 DOMAIN-CONTAINING PROTEIN"/>
    <property type="match status" value="1"/>
</dbReference>
<proteinExistence type="predicted"/>
<dbReference type="AlphaFoldDB" id="H5SJD2"/>
<dbReference type="Pfam" id="PF06127">
    <property type="entry name" value="Mpo1-like"/>
    <property type="match status" value="1"/>
</dbReference>
<reference evidence="3" key="1">
    <citation type="journal article" date="2005" name="Environ. Microbiol.">
        <title>Genetic and functional properties of uncultivated thermophilic crenarchaeotes from a subsurface gold mine as revealed by analysis of genome fragments.</title>
        <authorList>
            <person name="Nunoura T."/>
            <person name="Hirayama H."/>
            <person name="Takami H."/>
            <person name="Oida H."/>
            <person name="Nishi S."/>
            <person name="Shimamura S."/>
            <person name="Suzuki Y."/>
            <person name="Inagaki F."/>
            <person name="Takai K."/>
            <person name="Nealson K.H."/>
            <person name="Horikoshi K."/>
        </authorList>
    </citation>
    <scope>NUCLEOTIDE SEQUENCE</scope>
</reference>
<organism evidence="3">
    <name type="scientific">uncultured delta proteobacterium</name>
    <dbReference type="NCBI Taxonomy" id="34034"/>
    <lineage>
        <taxon>Bacteria</taxon>
        <taxon>Deltaproteobacteria</taxon>
        <taxon>environmental samples</taxon>
    </lineage>
</organism>
<sequence>MNDAFQTFDDFWPYYVREHSKPTTRWMHFAGTAAALLCLTAFARTRKLRWLVAAVVSGYGPAWVSHFFVEKNRPATFKYPLWSLQADLKMFALMLRGQMNDEIARVTSHPSPPNGQASTTTQVDGTHTSNTSN</sequence>
<keyword evidence="2" id="KW-0472">Membrane</keyword>
<feature type="region of interest" description="Disordered" evidence="1">
    <location>
        <begin position="104"/>
        <end position="133"/>
    </location>
</feature>
<evidence type="ECO:0000256" key="2">
    <source>
        <dbReference type="SAM" id="Phobius"/>
    </source>
</evidence>
<dbReference type="PANTHER" id="PTHR34205">
    <property type="entry name" value="TRANSMEMBRANE PROTEIN"/>
    <property type="match status" value="1"/>
</dbReference>
<reference evidence="3" key="2">
    <citation type="journal article" date="2012" name="PLoS ONE">
        <title>A Deeply Branching Thermophilic Bacterium with an Ancient Acetyl-CoA Pathway Dominates a Subsurface Ecosystem.</title>
        <authorList>
            <person name="Takami H."/>
            <person name="Noguchi H."/>
            <person name="Takaki Y."/>
            <person name="Uchiyama I."/>
            <person name="Toyoda A."/>
            <person name="Nishi S."/>
            <person name="Chee G.-J."/>
            <person name="Arai W."/>
            <person name="Nunoura T."/>
            <person name="Itoh T."/>
            <person name="Hattori M."/>
            <person name="Takai K."/>
        </authorList>
    </citation>
    <scope>NUCLEOTIDE SEQUENCE</scope>
</reference>
<evidence type="ECO:0000256" key="1">
    <source>
        <dbReference type="SAM" id="MobiDB-lite"/>
    </source>
</evidence>